<organism evidence="1 2">
    <name type="scientific">Dictyostelium purpureum</name>
    <name type="common">Slime mold</name>
    <dbReference type="NCBI Taxonomy" id="5786"/>
    <lineage>
        <taxon>Eukaryota</taxon>
        <taxon>Amoebozoa</taxon>
        <taxon>Evosea</taxon>
        <taxon>Eumycetozoa</taxon>
        <taxon>Dictyostelia</taxon>
        <taxon>Dictyosteliales</taxon>
        <taxon>Dictyosteliaceae</taxon>
        <taxon>Dictyostelium</taxon>
    </lineage>
</organism>
<evidence type="ECO:0000313" key="1">
    <source>
        <dbReference type="EMBL" id="EGC30653.1"/>
    </source>
</evidence>
<dbReference type="OrthoDB" id="2433906at2759"/>
<keyword evidence="2" id="KW-1185">Reference proteome</keyword>
<dbReference type="AlphaFoldDB" id="F0ZZI3"/>
<proteinExistence type="predicted"/>
<dbReference type="KEGG" id="dpp:DICPUDRAFT_83429"/>
<gene>
    <name evidence="1" type="ORF">DICPUDRAFT_83429</name>
</gene>
<dbReference type="RefSeq" id="XP_003292834.1">
    <property type="nucleotide sequence ID" value="XM_003292786.1"/>
</dbReference>
<protein>
    <submittedName>
        <fullName evidence="1">Uncharacterized protein</fullName>
    </submittedName>
</protein>
<sequence>MNYISYVSKIIVIFIQPNRKTWYDNNLKENRTISFNQDNVVNTRSYNRKQGPHYYNQVPKNFWKLSCFQKQFQTIVAGAGSFSRNSPGAPTSYTTKRIANLVDLTIDERLTSKMSKFNQLIIK</sequence>
<name>F0ZZI3_DICPU</name>
<dbReference type="InParanoid" id="F0ZZI3"/>
<accession>F0ZZI3</accession>
<dbReference type="Proteomes" id="UP000001064">
    <property type="component" value="Unassembled WGS sequence"/>
</dbReference>
<dbReference type="VEuPathDB" id="AmoebaDB:DICPUDRAFT_83429"/>
<dbReference type="EMBL" id="GL871312">
    <property type="protein sequence ID" value="EGC30653.1"/>
    <property type="molecule type" value="Genomic_DNA"/>
</dbReference>
<dbReference type="GeneID" id="10508927"/>
<reference evidence="2" key="1">
    <citation type="journal article" date="2011" name="Genome Biol.">
        <title>Comparative genomics of the social amoebae Dictyostelium discoideum and Dictyostelium purpureum.</title>
        <authorList>
            <consortium name="US DOE Joint Genome Institute (JGI-PGF)"/>
            <person name="Sucgang R."/>
            <person name="Kuo A."/>
            <person name="Tian X."/>
            <person name="Salerno W."/>
            <person name="Parikh A."/>
            <person name="Feasley C.L."/>
            <person name="Dalin E."/>
            <person name="Tu H."/>
            <person name="Huang E."/>
            <person name="Barry K."/>
            <person name="Lindquist E."/>
            <person name="Shapiro H."/>
            <person name="Bruce D."/>
            <person name="Schmutz J."/>
            <person name="Salamov A."/>
            <person name="Fey P."/>
            <person name="Gaudet P."/>
            <person name="Anjard C."/>
            <person name="Babu M.M."/>
            <person name="Basu S."/>
            <person name="Bushmanova Y."/>
            <person name="van der Wel H."/>
            <person name="Katoh-Kurasawa M."/>
            <person name="Dinh C."/>
            <person name="Coutinho P.M."/>
            <person name="Saito T."/>
            <person name="Elias M."/>
            <person name="Schaap P."/>
            <person name="Kay R.R."/>
            <person name="Henrissat B."/>
            <person name="Eichinger L."/>
            <person name="Rivero F."/>
            <person name="Putnam N.H."/>
            <person name="West C.M."/>
            <person name="Loomis W.F."/>
            <person name="Chisholm R.L."/>
            <person name="Shaulsky G."/>
            <person name="Strassmann J.E."/>
            <person name="Queller D.C."/>
            <person name="Kuspa A."/>
            <person name="Grigoriev I.V."/>
        </authorList>
    </citation>
    <scope>NUCLEOTIDE SEQUENCE [LARGE SCALE GENOMIC DNA]</scope>
    <source>
        <strain evidence="2">QSDP1</strain>
    </source>
</reference>
<evidence type="ECO:0000313" key="2">
    <source>
        <dbReference type="Proteomes" id="UP000001064"/>
    </source>
</evidence>